<reference evidence="3" key="2">
    <citation type="journal article" date="2023" name="Science">
        <title>Genomic signatures of disease resistance in endangered staghorn corals.</title>
        <authorList>
            <person name="Vollmer S.V."/>
            <person name="Selwyn J.D."/>
            <person name="Despard B.A."/>
            <person name="Roesel C.L."/>
        </authorList>
    </citation>
    <scope>NUCLEOTIDE SEQUENCE</scope>
    <source>
        <strain evidence="3">K2</strain>
    </source>
</reference>
<dbReference type="PANTHER" id="PTHR47331">
    <property type="entry name" value="PHD-TYPE DOMAIN-CONTAINING PROTEIN"/>
    <property type="match status" value="1"/>
</dbReference>
<protein>
    <recommendedName>
        <fullName evidence="2">DUF5641 domain-containing protein</fullName>
    </recommendedName>
</protein>
<dbReference type="Proteomes" id="UP001249851">
    <property type="component" value="Unassembled WGS sequence"/>
</dbReference>
<reference evidence="3" key="1">
    <citation type="journal article" date="2023" name="G3 (Bethesda)">
        <title>Whole genome assembly and annotation of the endangered Caribbean coral Acropora cervicornis.</title>
        <authorList>
            <person name="Selwyn J.D."/>
            <person name="Vollmer S.V."/>
        </authorList>
    </citation>
    <scope>NUCLEOTIDE SEQUENCE</scope>
    <source>
        <strain evidence="3">K2</strain>
    </source>
</reference>
<dbReference type="PANTHER" id="PTHR47331:SF1">
    <property type="entry name" value="GAG-LIKE PROTEIN"/>
    <property type="match status" value="1"/>
</dbReference>
<proteinExistence type="predicted"/>
<gene>
    <name evidence="3" type="ORF">P5673_018866</name>
</gene>
<dbReference type="Pfam" id="PF18701">
    <property type="entry name" value="DUF5641"/>
    <property type="match status" value="1"/>
</dbReference>
<keyword evidence="1" id="KW-0175">Coiled coil</keyword>
<feature type="domain" description="DUF5641" evidence="2">
    <location>
        <begin position="319"/>
        <end position="351"/>
    </location>
</feature>
<evidence type="ECO:0000256" key="1">
    <source>
        <dbReference type="SAM" id="Coils"/>
    </source>
</evidence>
<dbReference type="AlphaFoldDB" id="A0AAD9QCB3"/>
<evidence type="ECO:0000313" key="3">
    <source>
        <dbReference type="EMBL" id="KAK2558667.1"/>
    </source>
</evidence>
<accession>A0AAD9QCB3</accession>
<name>A0AAD9QCB3_ACRCE</name>
<organism evidence="3 4">
    <name type="scientific">Acropora cervicornis</name>
    <name type="common">Staghorn coral</name>
    <dbReference type="NCBI Taxonomy" id="6130"/>
    <lineage>
        <taxon>Eukaryota</taxon>
        <taxon>Metazoa</taxon>
        <taxon>Cnidaria</taxon>
        <taxon>Anthozoa</taxon>
        <taxon>Hexacorallia</taxon>
        <taxon>Scleractinia</taxon>
        <taxon>Astrocoeniina</taxon>
        <taxon>Acroporidae</taxon>
        <taxon>Acropora</taxon>
    </lineage>
</organism>
<evidence type="ECO:0000259" key="2">
    <source>
        <dbReference type="Pfam" id="PF18701"/>
    </source>
</evidence>
<feature type="coiled-coil region" evidence="1">
    <location>
        <begin position="115"/>
        <end position="179"/>
    </location>
</feature>
<dbReference type="Gene3D" id="3.30.70.1820">
    <property type="entry name" value="L1 transposable element, RRM domain"/>
    <property type="match status" value="1"/>
</dbReference>
<sequence length="352" mass="40974">MESCGSWPVLQRRVAWIVRFCQWIANGRVASSPGPLTLEELSQSSQAIVRNVQNEYFPEDVKERRMSIKTRSKSKKESEMSATQGKFDAVLTKMDDLLKAKAKQEVKFNSILEKLENLEISQKKTADDVKDLKQSYGFSEEQVTEVKNDIAEKASHRELTKLEKKIDDLENRSKRNNILIWGLREDVDKEYDSLELFLAHNFFGNHMRIKDIEVMRAHRTNIKERAAATTKPRPIHVYLLRYTDKVMILKAAAKALKDKIESIVNNRPTTAVSDDPNDCSVLTPNHDCSALTPNHFLLQRATQLLPSVFVNEDLFSRKGWRKVQFLADHYWKRWTREYVPTLQRRPKWVKSR</sequence>
<dbReference type="InterPro" id="IPR040676">
    <property type="entry name" value="DUF5641"/>
</dbReference>
<dbReference type="EMBL" id="JARQWQ010000043">
    <property type="protein sequence ID" value="KAK2558667.1"/>
    <property type="molecule type" value="Genomic_DNA"/>
</dbReference>
<keyword evidence="4" id="KW-1185">Reference proteome</keyword>
<comment type="caution">
    <text evidence="3">The sequence shown here is derived from an EMBL/GenBank/DDBJ whole genome shotgun (WGS) entry which is preliminary data.</text>
</comment>
<evidence type="ECO:0000313" key="4">
    <source>
        <dbReference type="Proteomes" id="UP001249851"/>
    </source>
</evidence>